<dbReference type="InterPro" id="IPR036875">
    <property type="entry name" value="Znf_CCHC_sf"/>
</dbReference>
<dbReference type="AlphaFoldDB" id="E9HHK0"/>
<evidence type="ECO:0000313" key="5">
    <source>
        <dbReference type="Proteomes" id="UP000000305"/>
    </source>
</evidence>
<evidence type="ECO:0000259" key="3">
    <source>
        <dbReference type="PROSITE" id="PS50158"/>
    </source>
</evidence>
<keyword evidence="1" id="KW-0479">Metal-binding</keyword>
<dbReference type="Gene3D" id="4.10.60.10">
    <property type="entry name" value="Zinc finger, CCHC-type"/>
    <property type="match status" value="1"/>
</dbReference>
<keyword evidence="5" id="KW-1185">Reference proteome</keyword>
<name>E9HHK0_DAPPU</name>
<dbReference type="HOGENOM" id="CLU_547756_0_0_1"/>
<dbReference type="InterPro" id="IPR001878">
    <property type="entry name" value="Znf_CCHC"/>
</dbReference>
<dbReference type="Proteomes" id="UP000000305">
    <property type="component" value="Unassembled WGS sequence"/>
</dbReference>
<dbReference type="PANTHER" id="PTHR33198:SF8">
    <property type="entry name" value="CCHC-TYPE DOMAIN-CONTAINING PROTEIN"/>
    <property type="match status" value="1"/>
</dbReference>
<evidence type="ECO:0000256" key="2">
    <source>
        <dbReference type="SAM" id="MobiDB-lite"/>
    </source>
</evidence>
<dbReference type="GO" id="GO:0008270">
    <property type="term" value="F:zinc ion binding"/>
    <property type="evidence" value="ECO:0007669"/>
    <property type="project" value="UniProtKB-KW"/>
</dbReference>
<dbReference type="Pfam" id="PF00098">
    <property type="entry name" value="zf-CCHC"/>
    <property type="match status" value="1"/>
</dbReference>
<dbReference type="PhylomeDB" id="E9HHK0"/>
<evidence type="ECO:0000313" key="4">
    <source>
        <dbReference type="EMBL" id="EFX68792.1"/>
    </source>
</evidence>
<dbReference type="GO" id="GO:0003676">
    <property type="term" value="F:nucleic acid binding"/>
    <property type="evidence" value="ECO:0007669"/>
    <property type="project" value="InterPro"/>
</dbReference>
<organism evidence="4 5">
    <name type="scientific">Daphnia pulex</name>
    <name type="common">Water flea</name>
    <dbReference type="NCBI Taxonomy" id="6669"/>
    <lineage>
        <taxon>Eukaryota</taxon>
        <taxon>Metazoa</taxon>
        <taxon>Ecdysozoa</taxon>
        <taxon>Arthropoda</taxon>
        <taxon>Crustacea</taxon>
        <taxon>Branchiopoda</taxon>
        <taxon>Diplostraca</taxon>
        <taxon>Cladocera</taxon>
        <taxon>Anomopoda</taxon>
        <taxon>Daphniidae</taxon>
        <taxon>Daphnia</taxon>
    </lineage>
</organism>
<keyword evidence="1" id="KW-0862">Zinc</keyword>
<dbReference type="EMBL" id="GL732648">
    <property type="protein sequence ID" value="EFX68792.1"/>
    <property type="molecule type" value="Genomic_DNA"/>
</dbReference>
<dbReference type="eggNOG" id="ENOG502TKWQ">
    <property type="taxonomic scope" value="Eukaryota"/>
</dbReference>
<dbReference type="SUPFAM" id="SSF57756">
    <property type="entry name" value="Retrovirus zinc finger-like domains"/>
    <property type="match status" value="1"/>
</dbReference>
<accession>E9HHK0</accession>
<dbReference type="KEGG" id="dpx:DAPPUDRAFT_329767"/>
<keyword evidence="1" id="KW-0863">Zinc-finger</keyword>
<proteinExistence type="predicted"/>
<dbReference type="PROSITE" id="PS50158">
    <property type="entry name" value="ZF_CCHC"/>
    <property type="match status" value="1"/>
</dbReference>
<sequence>MAHITIGNVQDTHRRRCSPTILLDVICDDGSVGAQISDVIPDPGAEVSVGGRDVMASLGLSEKDLAASSFDLVMADRSSPLLSIGQRDIHVRYGDRSAHITIVFCPEIRGMLLCRLDCVELNILHRQYPKPLSRVHSVTFSSPEESLPRDSTSPSSGETFLKDIYIPLEPTAEQISTIEAAISAEFEVVFDQEEGLRQMTGPDMLIQLRDDAVPFYVNGARPIAFGDRADVKRVLDDLVAKNVIIPVSGPDESPDEFVDRVVALATTEGWDDGQKIQVAARRLGPTVADWHVRVGNTHAAWNDWSAAFRTAFATKISLTDWTSKMVARVQQPGESVMQYAMAKEKLLAMAPVALTDQQKVQALTEGLRSWQHQAAVMSTNPANVAAFYTACNNLPTSLAAPAGEAPSKSADPVDPSAALEAVANRLVNDLASRLEKIVIGKSEGVSGRPRMGETAGRGRGSGGTAAAPGARFVPVSDRKCFNCDVKGHLAKDCPSPKK</sequence>
<evidence type="ECO:0000256" key="1">
    <source>
        <dbReference type="PROSITE-ProRule" id="PRU00047"/>
    </source>
</evidence>
<dbReference type="SMART" id="SM00343">
    <property type="entry name" value="ZnF_C2HC"/>
    <property type="match status" value="1"/>
</dbReference>
<dbReference type="OrthoDB" id="6379273at2759"/>
<feature type="region of interest" description="Disordered" evidence="2">
    <location>
        <begin position="444"/>
        <end position="469"/>
    </location>
</feature>
<dbReference type="OMA" id="GWDDGQK"/>
<reference evidence="4 5" key="1">
    <citation type="journal article" date="2011" name="Science">
        <title>The ecoresponsive genome of Daphnia pulex.</title>
        <authorList>
            <person name="Colbourne J.K."/>
            <person name="Pfrender M.E."/>
            <person name="Gilbert D."/>
            <person name="Thomas W.K."/>
            <person name="Tucker A."/>
            <person name="Oakley T.H."/>
            <person name="Tokishita S."/>
            <person name="Aerts A."/>
            <person name="Arnold G.J."/>
            <person name="Basu M.K."/>
            <person name="Bauer D.J."/>
            <person name="Caceres C.E."/>
            <person name="Carmel L."/>
            <person name="Casola C."/>
            <person name="Choi J.H."/>
            <person name="Detter J.C."/>
            <person name="Dong Q."/>
            <person name="Dusheyko S."/>
            <person name="Eads B.D."/>
            <person name="Frohlich T."/>
            <person name="Geiler-Samerotte K.A."/>
            <person name="Gerlach D."/>
            <person name="Hatcher P."/>
            <person name="Jogdeo S."/>
            <person name="Krijgsveld J."/>
            <person name="Kriventseva E.V."/>
            <person name="Kultz D."/>
            <person name="Laforsch C."/>
            <person name="Lindquist E."/>
            <person name="Lopez J."/>
            <person name="Manak J.R."/>
            <person name="Muller J."/>
            <person name="Pangilinan J."/>
            <person name="Patwardhan R.P."/>
            <person name="Pitluck S."/>
            <person name="Pritham E.J."/>
            <person name="Rechtsteiner A."/>
            <person name="Rho M."/>
            <person name="Rogozin I.B."/>
            <person name="Sakarya O."/>
            <person name="Salamov A."/>
            <person name="Schaack S."/>
            <person name="Shapiro H."/>
            <person name="Shiga Y."/>
            <person name="Skalitzky C."/>
            <person name="Smith Z."/>
            <person name="Souvorov A."/>
            <person name="Sung W."/>
            <person name="Tang Z."/>
            <person name="Tsuchiya D."/>
            <person name="Tu H."/>
            <person name="Vos H."/>
            <person name="Wang M."/>
            <person name="Wolf Y.I."/>
            <person name="Yamagata H."/>
            <person name="Yamada T."/>
            <person name="Ye Y."/>
            <person name="Shaw J.R."/>
            <person name="Andrews J."/>
            <person name="Crease T.J."/>
            <person name="Tang H."/>
            <person name="Lucas S.M."/>
            <person name="Robertson H.M."/>
            <person name="Bork P."/>
            <person name="Koonin E.V."/>
            <person name="Zdobnov E.M."/>
            <person name="Grigoriev I.V."/>
            <person name="Lynch M."/>
            <person name="Boore J.L."/>
        </authorList>
    </citation>
    <scope>NUCLEOTIDE SEQUENCE [LARGE SCALE GENOMIC DNA]</scope>
</reference>
<dbReference type="PANTHER" id="PTHR33198">
    <property type="entry name" value="ANK_REP_REGION DOMAIN-CONTAINING PROTEIN-RELATED"/>
    <property type="match status" value="1"/>
</dbReference>
<protein>
    <recommendedName>
        <fullName evidence="3">CCHC-type domain-containing protein</fullName>
    </recommendedName>
</protein>
<dbReference type="InParanoid" id="E9HHK0"/>
<feature type="domain" description="CCHC-type" evidence="3">
    <location>
        <begin position="478"/>
        <end position="495"/>
    </location>
</feature>
<gene>
    <name evidence="4" type="ORF">DAPPUDRAFT_329767</name>
</gene>